<dbReference type="GO" id="GO:0016787">
    <property type="term" value="F:hydrolase activity"/>
    <property type="evidence" value="ECO:0007669"/>
    <property type="project" value="UniProtKB-KW"/>
</dbReference>
<evidence type="ECO:0000256" key="3">
    <source>
        <dbReference type="ARBA" id="ARBA00022723"/>
    </source>
</evidence>
<evidence type="ECO:0000256" key="7">
    <source>
        <dbReference type="PIRNR" id="PIRNR004682"/>
    </source>
</evidence>
<protein>
    <recommendedName>
        <fullName evidence="6 7">D,D-heptose 1,7-bisphosphate phosphatase</fullName>
        <ecNumber evidence="7">3.1.3.-</ecNumber>
    </recommendedName>
</protein>
<evidence type="ECO:0000256" key="5">
    <source>
        <dbReference type="ARBA" id="ARBA00023277"/>
    </source>
</evidence>
<accession>A0ABR9XNX3</accession>
<dbReference type="EC" id="3.1.3.-" evidence="7"/>
<evidence type="ECO:0000313" key="8">
    <source>
        <dbReference type="EMBL" id="MBF0635736.1"/>
    </source>
</evidence>
<comment type="subcellular location">
    <subcellularLocation>
        <location evidence="1 7">Cytoplasm</location>
    </subcellularLocation>
</comment>
<dbReference type="RefSeq" id="WP_114607446.1">
    <property type="nucleotide sequence ID" value="NZ_JABVZQ010000002.1"/>
</dbReference>
<keyword evidence="5 7" id="KW-0119">Carbohydrate metabolism</keyword>
<dbReference type="InterPro" id="IPR006549">
    <property type="entry name" value="HAD-SF_hydro_IIIA"/>
</dbReference>
<sequence>MKVSLKEKSKQALKKVQVLFLDRDGTINHDIGTYVASREQFRLIDRADEAVAAARSAGYDIVIVTNQAGLAKGMVTETQLDDVHSYMNELLARKEASCDRIYYCPSHPDYPHPVYDRFGDCRKPATGMVDRALEDYRRKGMEVDLEHSFFVGDKVVDIECALRSGLRPVLVRTGHGEEQECRERGMLPEYVADDLYEAVVSYILAL</sequence>
<dbReference type="PANTHER" id="PTHR42891:SF1">
    <property type="entry name" value="D-GLYCERO-BETA-D-MANNO-HEPTOSE-1,7-BISPHOSPHATE 7-PHOSPHATASE"/>
    <property type="match status" value="1"/>
</dbReference>
<name>A0ABR9XNX3_9CHLB</name>
<dbReference type="InterPro" id="IPR004446">
    <property type="entry name" value="Heptose_bisP_phosphatase"/>
</dbReference>
<proteinExistence type="inferred from homology"/>
<keyword evidence="2 7" id="KW-0963">Cytoplasm</keyword>
<evidence type="ECO:0000256" key="1">
    <source>
        <dbReference type="ARBA" id="ARBA00004496"/>
    </source>
</evidence>
<dbReference type="Pfam" id="PF13242">
    <property type="entry name" value="Hydrolase_like"/>
    <property type="match status" value="1"/>
</dbReference>
<gene>
    <name evidence="8" type="ORF">INT08_00880</name>
</gene>
<dbReference type="PIRSF" id="PIRSF004682">
    <property type="entry name" value="GmhB"/>
    <property type="match status" value="1"/>
</dbReference>
<dbReference type="Gene3D" id="3.40.50.1000">
    <property type="entry name" value="HAD superfamily/HAD-like"/>
    <property type="match status" value="1"/>
</dbReference>
<dbReference type="InterPro" id="IPR006543">
    <property type="entry name" value="Histidinol-phos"/>
</dbReference>
<dbReference type="InterPro" id="IPR023214">
    <property type="entry name" value="HAD_sf"/>
</dbReference>
<comment type="caution">
    <text evidence="8">The sequence shown here is derived from an EMBL/GenBank/DDBJ whole genome shotgun (WGS) entry which is preliminary data.</text>
</comment>
<organism evidence="8 9">
    <name type="scientific">Prosthecochloris ethylica</name>
    <dbReference type="NCBI Taxonomy" id="2743976"/>
    <lineage>
        <taxon>Bacteria</taxon>
        <taxon>Pseudomonadati</taxon>
        <taxon>Chlorobiota</taxon>
        <taxon>Chlorobiia</taxon>
        <taxon>Chlorobiales</taxon>
        <taxon>Chlorobiaceae</taxon>
        <taxon>Prosthecochloris</taxon>
    </lineage>
</organism>
<reference evidence="8 9" key="1">
    <citation type="journal article" date="2020" name="Microorganisms">
        <title>Simultaneous Genome Sequencing of Prosthecochloris ethylica and Desulfuromonas acetoxidans within a Syntrophic Mixture Reveals Unique Pili and Protein Interactions.</title>
        <authorList>
            <person name="Kyndt J.A."/>
            <person name="Van Beeumen J.J."/>
            <person name="Meyer T.E."/>
        </authorList>
    </citation>
    <scope>NUCLEOTIDE SEQUENCE [LARGE SCALE GENOMIC DNA]</scope>
    <source>
        <strain evidence="8 9">N3</strain>
    </source>
</reference>
<dbReference type="NCBIfam" id="TIGR01662">
    <property type="entry name" value="HAD-SF-IIIA"/>
    <property type="match status" value="1"/>
</dbReference>
<keyword evidence="9" id="KW-1185">Reference proteome</keyword>
<evidence type="ECO:0000313" key="9">
    <source>
        <dbReference type="Proteomes" id="UP000619838"/>
    </source>
</evidence>
<keyword evidence="4 7" id="KW-0378">Hydrolase</keyword>
<dbReference type="InterPro" id="IPR036412">
    <property type="entry name" value="HAD-like_sf"/>
</dbReference>
<dbReference type="Proteomes" id="UP000619838">
    <property type="component" value="Unassembled WGS sequence"/>
</dbReference>
<dbReference type="NCBIfam" id="TIGR01656">
    <property type="entry name" value="Histidinol-ppas"/>
    <property type="match status" value="1"/>
</dbReference>
<evidence type="ECO:0000256" key="6">
    <source>
        <dbReference type="ARBA" id="ARBA00031828"/>
    </source>
</evidence>
<dbReference type="SUPFAM" id="SSF56784">
    <property type="entry name" value="HAD-like"/>
    <property type="match status" value="1"/>
</dbReference>
<dbReference type="EMBL" id="JADGII010000001">
    <property type="protein sequence ID" value="MBF0635736.1"/>
    <property type="molecule type" value="Genomic_DNA"/>
</dbReference>
<keyword evidence="3" id="KW-0479">Metal-binding</keyword>
<comment type="similarity">
    <text evidence="7">Belongs to the gmhB family.</text>
</comment>
<evidence type="ECO:0000256" key="2">
    <source>
        <dbReference type="ARBA" id="ARBA00022490"/>
    </source>
</evidence>
<evidence type="ECO:0000256" key="4">
    <source>
        <dbReference type="ARBA" id="ARBA00022801"/>
    </source>
</evidence>
<dbReference type="PANTHER" id="PTHR42891">
    <property type="entry name" value="D-GLYCERO-BETA-D-MANNO-HEPTOSE-1,7-BISPHOSPHATE 7-PHOSPHATASE"/>
    <property type="match status" value="1"/>
</dbReference>
<dbReference type="CDD" id="cd07503">
    <property type="entry name" value="HAD_HisB-N"/>
    <property type="match status" value="1"/>
</dbReference>